<evidence type="ECO:0000313" key="4">
    <source>
        <dbReference type="EMBL" id="VWC15801.1"/>
    </source>
</evidence>
<evidence type="ECO:0000256" key="1">
    <source>
        <dbReference type="ARBA" id="ARBA00022679"/>
    </source>
</evidence>
<comment type="caution">
    <text evidence="4">The sequence shown here is derived from an EMBL/GenBank/DDBJ whole genome shotgun (WGS) entry which is preliminary data.</text>
</comment>
<keyword evidence="1" id="KW-0808">Transferase</keyword>
<dbReference type="GO" id="GO:0016747">
    <property type="term" value="F:acyltransferase activity, transferring groups other than amino-acyl groups"/>
    <property type="evidence" value="ECO:0007669"/>
    <property type="project" value="InterPro"/>
</dbReference>
<dbReference type="RefSeq" id="WP_174993883.1">
    <property type="nucleotide sequence ID" value="NZ_CABVPX010000028.1"/>
</dbReference>
<dbReference type="Proteomes" id="UP000494172">
    <property type="component" value="Unassembled WGS sequence"/>
</dbReference>
<protein>
    <submittedName>
        <fullName evidence="4">GNAT family acetyltransferase</fullName>
    </submittedName>
</protein>
<keyword evidence="2" id="KW-0012">Acyltransferase</keyword>
<feature type="domain" description="N-acetyltransferase" evidence="3">
    <location>
        <begin position="3"/>
        <end position="147"/>
    </location>
</feature>
<accession>A0A9Q9SN83</accession>
<evidence type="ECO:0000313" key="5">
    <source>
        <dbReference type="Proteomes" id="UP000494172"/>
    </source>
</evidence>
<evidence type="ECO:0000256" key="2">
    <source>
        <dbReference type="ARBA" id="ARBA00023315"/>
    </source>
</evidence>
<dbReference type="PANTHER" id="PTHR43877:SF1">
    <property type="entry name" value="ACETYLTRANSFERASE"/>
    <property type="match status" value="1"/>
</dbReference>
<dbReference type="InterPro" id="IPR016181">
    <property type="entry name" value="Acyl_CoA_acyltransferase"/>
</dbReference>
<gene>
    <name evidence="4" type="ORF">BAR24066_05527</name>
</gene>
<organism evidence="4 5">
    <name type="scientific">Burkholderia arboris</name>
    <dbReference type="NCBI Taxonomy" id="488730"/>
    <lineage>
        <taxon>Bacteria</taxon>
        <taxon>Pseudomonadati</taxon>
        <taxon>Pseudomonadota</taxon>
        <taxon>Betaproteobacteria</taxon>
        <taxon>Burkholderiales</taxon>
        <taxon>Burkholderiaceae</taxon>
        <taxon>Burkholderia</taxon>
        <taxon>Burkholderia cepacia complex</taxon>
    </lineage>
</organism>
<dbReference type="SUPFAM" id="SSF55729">
    <property type="entry name" value="Acyl-CoA N-acyltransferases (Nat)"/>
    <property type="match status" value="1"/>
</dbReference>
<dbReference type="InterPro" id="IPR000182">
    <property type="entry name" value="GNAT_dom"/>
</dbReference>
<proteinExistence type="predicted"/>
<dbReference type="EMBL" id="CABVPX010000028">
    <property type="protein sequence ID" value="VWC15801.1"/>
    <property type="molecule type" value="Genomic_DNA"/>
</dbReference>
<dbReference type="Pfam" id="PF00583">
    <property type="entry name" value="Acetyltransf_1"/>
    <property type="match status" value="1"/>
</dbReference>
<dbReference type="PANTHER" id="PTHR43877">
    <property type="entry name" value="AMINOALKYLPHOSPHONATE N-ACETYLTRANSFERASE-RELATED-RELATED"/>
    <property type="match status" value="1"/>
</dbReference>
<name>A0A9Q9SN83_9BURK</name>
<reference evidence="4 5" key="1">
    <citation type="submission" date="2019-09" db="EMBL/GenBank/DDBJ databases">
        <authorList>
            <person name="Depoorter E."/>
        </authorList>
    </citation>
    <scope>NUCLEOTIDE SEQUENCE [LARGE SCALE GENOMIC DNA]</scope>
    <source>
        <strain evidence="4">LMG 24066</strain>
    </source>
</reference>
<dbReference type="PROSITE" id="PS51186">
    <property type="entry name" value="GNAT"/>
    <property type="match status" value="1"/>
</dbReference>
<dbReference type="CDD" id="cd04301">
    <property type="entry name" value="NAT_SF"/>
    <property type="match status" value="1"/>
</dbReference>
<dbReference type="Gene3D" id="3.40.630.30">
    <property type="match status" value="1"/>
</dbReference>
<sequence length="147" mass="16359">MTIIVRDAVAADMPALRELFLHSRRETFVWQPAGAFQLADFEVQTEGERLRIAEDDGGRLAGFVSVWEPDHFIHHLHVYRPRHRSGVGRALLRALPGWPATRYRLKCLRANAPALAFYAACGFVEIGAGSAEDGEYLLLESGGKDGR</sequence>
<dbReference type="AlphaFoldDB" id="A0A9Q9SN83"/>
<evidence type="ECO:0000259" key="3">
    <source>
        <dbReference type="PROSITE" id="PS51186"/>
    </source>
</evidence>
<dbReference type="InterPro" id="IPR050832">
    <property type="entry name" value="Bact_Acetyltransf"/>
</dbReference>